<dbReference type="SUPFAM" id="SSF46785">
    <property type="entry name" value="Winged helix' DNA-binding domain"/>
    <property type="match status" value="1"/>
</dbReference>
<dbReference type="InterPro" id="IPR036388">
    <property type="entry name" value="WH-like_DNA-bd_sf"/>
</dbReference>
<feature type="domain" description="HTH gntR-type" evidence="4">
    <location>
        <begin position="7"/>
        <end position="76"/>
    </location>
</feature>
<dbReference type="PANTHER" id="PTHR43537:SF5">
    <property type="entry name" value="UXU OPERON TRANSCRIPTIONAL REGULATOR"/>
    <property type="match status" value="1"/>
</dbReference>
<evidence type="ECO:0000256" key="1">
    <source>
        <dbReference type="ARBA" id="ARBA00023015"/>
    </source>
</evidence>
<dbReference type="SUPFAM" id="SSF48008">
    <property type="entry name" value="GntR ligand-binding domain-like"/>
    <property type="match status" value="1"/>
</dbReference>
<dbReference type="CDD" id="cd07377">
    <property type="entry name" value="WHTH_GntR"/>
    <property type="match status" value="1"/>
</dbReference>
<protein>
    <submittedName>
        <fullName evidence="5">FadR family transcriptional regulator</fullName>
    </submittedName>
</protein>
<dbReference type="RefSeq" id="WP_050617485.1">
    <property type="nucleotide sequence ID" value="NZ_JANFYS010000006.1"/>
</dbReference>
<keyword evidence="1" id="KW-0805">Transcription regulation</keyword>
<dbReference type="SMART" id="SM00895">
    <property type="entry name" value="FCD"/>
    <property type="match status" value="1"/>
</dbReference>
<dbReference type="InterPro" id="IPR000524">
    <property type="entry name" value="Tscrpt_reg_HTH_GntR"/>
</dbReference>
<dbReference type="AlphaFoldDB" id="A0AAW5JIJ0"/>
<comment type="caution">
    <text evidence="5">The sequence shown here is derived from an EMBL/GenBank/DDBJ whole genome shotgun (WGS) entry which is preliminary data.</text>
</comment>
<evidence type="ECO:0000256" key="2">
    <source>
        <dbReference type="ARBA" id="ARBA00023125"/>
    </source>
</evidence>
<evidence type="ECO:0000259" key="4">
    <source>
        <dbReference type="PROSITE" id="PS50949"/>
    </source>
</evidence>
<dbReference type="Gene3D" id="1.20.120.530">
    <property type="entry name" value="GntR ligand-binding domain-like"/>
    <property type="match status" value="1"/>
</dbReference>
<dbReference type="EMBL" id="JANFYS010000006">
    <property type="protein sequence ID" value="MCQ4769683.1"/>
    <property type="molecule type" value="Genomic_DNA"/>
</dbReference>
<dbReference type="Proteomes" id="UP001204562">
    <property type="component" value="Unassembled WGS sequence"/>
</dbReference>
<gene>
    <name evidence="5" type="ORF">NE579_04260</name>
</gene>
<evidence type="ECO:0000313" key="6">
    <source>
        <dbReference type="Proteomes" id="UP001204562"/>
    </source>
</evidence>
<dbReference type="Pfam" id="PF00392">
    <property type="entry name" value="GntR"/>
    <property type="match status" value="1"/>
</dbReference>
<evidence type="ECO:0000313" key="5">
    <source>
        <dbReference type="EMBL" id="MCQ4769683.1"/>
    </source>
</evidence>
<dbReference type="Pfam" id="PF07729">
    <property type="entry name" value="FCD"/>
    <property type="match status" value="1"/>
</dbReference>
<dbReference type="PRINTS" id="PR00035">
    <property type="entry name" value="HTHGNTR"/>
</dbReference>
<dbReference type="Gene3D" id="1.10.10.10">
    <property type="entry name" value="Winged helix-like DNA-binding domain superfamily/Winged helix DNA-binding domain"/>
    <property type="match status" value="1"/>
</dbReference>
<evidence type="ECO:0000256" key="3">
    <source>
        <dbReference type="ARBA" id="ARBA00023163"/>
    </source>
</evidence>
<name>A0AAW5JIJ0_9FIRM</name>
<dbReference type="SMART" id="SM00345">
    <property type="entry name" value="HTH_GNTR"/>
    <property type="match status" value="1"/>
</dbReference>
<dbReference type="InterPro" id="IPR036390">
    <property type="entry name" value="WH_DNA-bd_sf"/>
</dbReference>
<keyword evidence="3" id="KW-0804">Transcription</keyword>
<dbReference type="PROSITE" id="PS50949">
    <property type="entry name" value="HTH_GNTR"/>
    <property type="match status" value="1"/>
</dbReference>
<keyword evidence="2" id="KW-0238">DNA-binding</keyword>
<dbReference type="GO" id="GO:0003700">
    <property type="term" value="F:DNA-binding transcription factor activity"/>
    <property type="evidence" value="ECO:0007669"/>
    <property type="project" value="InterPro"/>
</dbReference>
<dbReference type="GO" id="GO:0003677">
    <property type="term" value="F:DNA binding"/>
    <property type="evidence" value="ECO:0007669"/>
    <property type="project" value="UniProtKB-KW"/>
</dbReference>
<reference evidence="5" key="1">
    <citation type="submission" date="2022-06" db="EMBL/GenBank/DDBJ databases">
        <title>Isolation of gut microbiota from human fecal samples.</title>
        <authorList>
            <person name="Pamer E.G."/>
            <person name="Barat B."/>
            <person name="Waligurski E."/>
            <person name="Medina S."/>
            <person name="Paddock L."/>
            <person name="Mostad J."/>
        </authorList>
    </citation>
    <scope>NUCLEOTIDE SEQUENCE</scope>
    <source>
        <strain evidence="5">DFI.9.91</strain>
    </source>
</reference>
<dbReference type="PANTHER" id="PTHR43537">
    <property type="entry name" value="TRANSCRIPTIONAL REGULATOR, GNTR FAMILY"/>
    <property type="match status" value="1"/>
</dbReference>
<dbReference type="InterPro" id="IPR008920">
    <property type="entry name" value="TF_FadR/GntR_C"/>
</dbReference>
<sequence>MAARNKGSLSQQVAKQLLSDFQEGVRYRPGDKLPNENDLAGEYGVSRGTLREAIRILSSHGVLVVRRGMGTFVAEQLPEKADFGLMELLTQKTVLKELFELRLMVEPRCVALACRRATSEELRNILRLGEAFEKTVLEGGDSIAADQAFHSGIVQAMHNDFMAQFIPGIQRSISQSAALQDGVNWFSGETVEDHRLILSFLRIRDQEGAEAAMRLHLVHIINRLNLPDDGEPVL</sequence>
<organism evidence="5 6">
    <name type="scientific">Intestinimonas massiliensis</name>
    <name type="common">ex Afouda et al. 2020</name>
    <dbReference type="NCBI Taxonomy" id="1673721"/>
    <lineage>
        <taxon>Bacteria</taxon>
        <taxon>Bacillati</taxon>
        <taxon>Bacillota</taxon>
        <taxon>Clostridia</taxon>
        <taxon>Eubacteriales</taxon>
        <taxon>Intestinimonas</taxon>
    </lineage>
</organism>
<accession>A0AAW5JIJ0</accession>
<proteinExistence type="predicted"/>
<dbReference type="InterPro" id="IPR011711">
    <property type="entry name" value="GntR_C"/>
</dbReference>